<evidence type="ECO:0000256" key="1">
    <source>
        <dbReference type="SAM" id="MobiDB-lite"/>
    </source>
</evidence>
<name>A0A9P6HTI4_9PEZI</name>
<feature type="chain" id="PRO_5040206036" evidence="2">
    <location>
        <begin position="19"/>
        <end position="456"/>
    </location>
</feature>
<evidence type="ECO:0000313" key="4">
    <source>
        <dbReference type="Proteomes" id="UP000781932"/>
    </source>
</evidence>
<dbReference type="OrthoDB" id="4851125at2759"/>
<gene>
    <name evidence="3" type="ORF">CkaCkLH20_13109</name>
</gene>
<proteinExistence type="predicted"/>
<accession>A0A9P6HTI4</accession>
<evidence type="ECO:0000313" key="3">
    <source>
        <dbReference type="EMBL" id="KAF9869392.1"/>
    </source>
</evidence>
<feature type="region of interest" description="Disordered" evidence="1">
    <location>
        <begin position="380"/>
        <end position="404"/>
    </location>
</feature>
<organism evidence="3 4">
    <name type="scientific">Colletotrichum karsti</name>
    <dbReference type="NCBI Taxonomy" id="1095194"/>
    <lineage>
        <taxon>Eukaryota</taxon>
        <taxon>Fungi</taxon>
        <taxon>Dikarya</taxon>
        <taxon>Ascomycota</taxon>
        <taxon>Pezizomycotina</taxon>
        <taxon>Sordariomycetes</taxon>
        <taxon>Hypocreomycetidae</taxon>
        <taxon>Glomerellales</taxon>
        <taxon>Glomerellaceae</taxon>
        <taxon>Colletotrichum</taxon>
        <taxon>Colletotrichum boninense species complex</taxon>
    </lineage>
</organism>
<protein>
    <submittedName>
        <fullName evidence="3">Uncharacterized protein</fullName>
    </submittedName>
</protein>
<feature type="signal peptide" evidence="2">
    <location>
        <begin position="1"/>
        <end position="18"/>
    </location>
</feature>
<feature type="region of interest" description="Disordered" evidence="1">
    <location>
        <begin position="431"/>
        <end position="456"/>
    </location>
</feature>
<keyword evidence="2" id="KW-0732">Signal</keyword>
<dbReference type="RefSeq" id="XP_038738853.1">
    <property type="nucleotide sequence ID" value="XM_038895820.1"/>
</dbReference>
<dbReference type="EMBL" id="JAATWM020000073">
    <property type="protein sequence ID" value="KAF9869392.1"/>
    <property type="molecule type" value="Genomic_DNA"/>
</dbReference>
<feature type="compositionally biased region" description="Basic and acidic residues" evidence="1">
    <location>
        <begin position="393"/>
        <end position="404"/>
    </location>
</feature>
<reference evidence="3" key="2">
    <citation type="submission" date="2020-11" db="EMBL/GenBank/DDBJ databases">
        <title>Whole genome sequencing of Colletotrichum sp.</title>
        <authorList>
            <person name="Li H."/>
        </authorList>
    </citation>
    <scope>NUCLEOTIDE SEQUENCE</scope>
    <source>
        <strain evidence="3">CkLH20</strain>
    </source>
</reference>
<dbReference type="Proteomes" id="UP000781932">
    <property type="component" value="Unassembled WGS sequence"/>
</dbReference>
<feature type="compositionally biased region" description="Basic and acidic residues" evidence="1">
    <location>
        <begin position="436"/>
        <end position="456"/>
    </location>
</feature>
<sequence length="456" mass="51778">MLFSKTLLYVAFTATVAAVALPPGFFHPPVHAFKDEANVEAVDAEPVIIEARNEAYIDTIVEDSETEPNIKARSEAATEAMDTETEPHIEAREEAAIDNVITEPVIETRNEITVDAVDVEPEIHARSEQTLDVVDAEPIIQARSEIPVEVVDAEPHIEARSEAIVDNVESEPVVEASEEPRIQARSEANVDWVDPNNHDIIAPITPADDWKYRDNLNKLKNNDCGIDCQKSLASYRSRSAKERRGNYDHYNNNKYDYSTVGRSSRASRGEHNTPADDWKYRDNLVKQDNHNCGTHCVDSLNSYRSVASKDSRLSRERQQNEYYNSHHTGNYDHPRTYDRHVTGNNPGSYDHHSTTYYPKDHHAAPITTYKDHSYDHPVTYDRHYNGKPSSRASRGEHNTRQDDINHGINHYKLDHHDCGSHCIDSIKSYHSVASADSKRSRASRESREKYGNYHGH</sequence>
<reference evidence="3" key="1">
    <citation type="submission" date="2020-03" db="EMBL/GenBank/DDBJ databases">
        <authorList>
            <person name="He L."/>
        </authorList>
    </citation>
    <scope>NUCLEOTIDE SEQUENCE</scope>
    <source>
        <strain evidence="3">CkLH20</strain>
    </source>
</reference>
<comment type="caution">
    <text evidence="3">The sequence shown here is derived from an EMBL/GenBank/DDBJ whole genome shotgun (WGS) entry which is preliminary data.</text>
</comment>
<dbReference type="AlphaFoldDB" id="A0A9P6HTI4"/>
<keyword evidence="4" id="KW-1185">Reference proteome</keyword>
<evidence type="ECO:0000256" key="2">
    <source>
        <dbReference type="SAM" id="SignalP"/>
    </source>
</evidence>
<dbReference type="GeneID" id="62168894"/>